<dbReference type="Gene3D" id="1.10.10.60">
    <property type="entry name" value="Homeodomain-like"/>
    <property type="match status" value="1"/>
</dbReference>
<dbReference type="RefSeq" id="WP_073295526.1">
    <property type="nucleotide sequence ID" value="NZ_FRAV01000032.1"/>
</dbReference>
<evidence type="ECO:0000259" key="3">
    <source>
        <dbReference type="PROSITE" id="PS50977"/>
    </source>
</evidence>
<feature type="domain" description="HTH tetR-type" evidence="3">
    <location>
        <begin position="4"/>
        <end position="64"/>
    </location>
</feature>
<dbReference type="Pfam" id="PF00440">
    <property type="entry name" value="TetR_N"/>
    <property type="match status" value="1"/>
</dbReference>
<sequence>MANENFKTQVITAAQKLFQERGLGMVTMEDVAKAVGKGKSTLYYYFKSKEEIFNAVLDSEINDVVVETLKRLSLHDILIDKLKAFAHTKFEMVQKRKSLYKAMEAGMDAEAFSQYMEAKKEIHQKYLQKEILILQQVFFNAMQRDEIPEMDIDQTEKKIFLFLSSIRGINREFVVHGNPEDDGKDTLDLFCELYYRGIR</sequence>
<dbReference type="Proteomes" id="UP000184364">
    <property type="component" value="Unassembled WGS sequence"/>
</dbReference>
<evidence type="ECO:0000313" key="4">
    <source>
        <dbReference type="EMBL" id="SHM03419.1"/>
    </source>
</evidence>
<organism evidence="4 5">
    <name type="scientific">Chryseobacterium polytrichastri</name>
    <dbReference type="NCBI Taxonomy" id="1302687"/>
    <lineage>
        <taxon>Bacteria</taxon>
        <taxon>Pseudomonadati</taxon>
        <taxon>Bacteroidota</taxon>
        <taxon>Flavobacteriia</taxon>
        <taxon>Flavobacteriales</taxon>
        <taxon>Weeksellaceae</taxon>
        <taxon>Chryseobacterium group</taxon>
        <taxon>Chryseobacterium</taxon>
    </lineage>
</organism>
<dbReference type="PANTHER" id="PTHR43479:SF11">
    <property type="entry name" value="ACREF_ENVCD OPERON REPRESSOR-RELATED"/>
    <property type="match status" value="1"/>
</dbReference>
<keyword evidence="1 2" id="KW-0238">DNA-binding</keyword>
<dbReference type="Gene3D" id="1.10.357.10">
    <property type="entry name" value="Tetracycline Repressor, domain 2"/>
    <property type="match status" value="1"/>
</dbReference>
<dbReference type="PROSITE" id="PS50977">
    <property type="entry name" value="HTH_TETR_2"/>
    <property type="match status" value="1"/>
</dbReference>
<evidence type="ECO:0000313" key="5">
    <source>
        <dbReference type="Proteomes" id="UP000184364"/>
    </source>
</evidence>
<dbReference type="PRINTS" id="PR00455">
    <property type="entry name" value="HTHTETR"/>
</dbReference>
<keyword evidence="5" id="KW-1185">Reference proteome</keyword>
<name>A0A1M7FI95_9FLAO</name>
<dbReference type="InterPro" id="IPR001647">
    <property type="entry name" value="HTH_TetR"/>
</dbReference>
<dbReference type="PANTHER" id="PTHR43479">
    <property type="entry name" value="ACREF/ENVCD OPERON REPRESSOR-RELATED"/>
    <property type="match status" value="1"/>
</dbReference>
<evidence type="ECO:0000256" key="2">
    <source>
        <dbReference type="PROSITE-ProRule" id="PRU00335"/>
    </source>
</evidence>
<dbReference type="GO" id="GO:0003677">
    <property type="term" value="F:DNA binding"/>
    <property type="evidence" value="ECO:0007669"/>
    <property type="project" value="UniProtKB-UniRule"/>
</dbReference>
<dbReference type="InterPro" id="IPR009057">
    <property type="entry name" value="Homeodomain-like_sf"/>
</dbReference>
<accession>A0A1M7FI95</accession>
<protein>
    <submittedName>
        <fullName evidence="4">Transcriptional regulator, TetR family</fullName>
    </submittedName>
</protein>
<gene>
    <name evidence="4" type="ORF">SAMN05444267_103212</name>
</gene>
<feature type="DNA-binding region" description="H-T-H motif" evidence="2">
    <location>
        <begin position="27"/>
        <end position="46"/>
    </location>
</feature>
<dbReference type="OrthoDB" id="9789566at2"/>
<dbReference type="AlphaFoldDB" id="A0A1M7FI95"/>
<dbReference type="SUPFAM" id="SSF46689">
    <property type="entry name" value="Homeodomain-like"/>
    <property type="match status" value="1"/>
</dbReference>
<evidence type="ECO:0000256" key="1">
    <source>
        <dbReference type="ARBA" id="ARBA00023125"/>
    </source>
</evidence>
<dbReference type="InterPro" id="IPR050624">
    <property type="entry name" value="HTH-type_Tx_Regulator"/>
</dbReference>
<dbReference type="EMBL" id="FRAV01000032">
    <property type="protein sequence ID" value="SHM03419.1"/>
    <property type="molecule type" value="Genomic_DNA"/>
</dbReference>
<reference evidence="5" key="1">
    <citation type="submission" date="2016-11" db="EMBL/GenBank/DDBJ databases">
        <authorList>
            <person name="Varghese N."/>
            <person name="Submissions S."/>
        </authorList>
    </citation>
    <scope>NUCLEOTIDE SEQUENCE [LARGE SCALE GENOMIC DNA]</scope>
    <source>
        <strain evidence="5">DSM 26899</strain>
    </source>
</reference>
<dbReference type="STRING" id="1302687.SAMN05444267_103212"/>
<proteinExistence type="predicted"/>